<evidence type="ECO:0000256" key="5">
    <source>
        <dbReference type="ARBA" id="ARBA00023136"/>
    </source>
</evidence>
<dbReference type="RefSeq" id="WP_090568055.1">
    <property type="nucleotide sequence ID" value="NZ_FMXZ01000015.1"/>
</dbReference>
<name>A0A1G6RXQ3_9PROT</name>
<accession>A0A1G6RXQ3</accession>
<evidence type="ECO:0000256" key="6">
    <source>
        <dbReference type="SAM" id="Phobius"/>
    </source>
</evidence>
<dbReference type="AlphaFoldDB" id="A0A1G6RXQ3"/>
<feature type="transmembrane region" description="Helical" evidence="6">
    <location>
        <begin position="172"/>
        <end position="193"/>
    </location>
</feature>
<dbReference type="InterPro" id="IPR051311">
    <property type="entry name" value="DedA_domain"/>
</dbReference>
<protein>
    <submittedName>
        <fullName evidence="8">Membrane protein DedA, SNARE-associated domain</fullName>
    </submittedName>
</protein>
<dbReference type="Pfam" id="PF09335">
    <property type="entry name" value="VTT_dom"/>
    <property type="match status" value="1"/>
</dbReference>
<keyword evidence="5 6" id="KW-0472">Membrane</keyword>
<dbReference type="OrthoDB" id="9813426at2"/>
<dbReference type="Proteomes" id="UP000198925">
    <property type="component" value="Unassembled WGS sequence"/>
</dbReference>
<evidence type="ECO:0000259" key="7">
    <source>
        <dbReference type="Pfam" id="PF09335"/>
    </source>
</evidence>
<dbReference type="PANTHER" id="PTHR42709:SF6">
    <property type="entry name" value="UNDECAPRENYL PHOSPHATE TRANSPORTER A"/>
    <property type="match status" value="1"/>
</dbReference>
<proteinExistence type="predicted"/>
<keyword evidence="4 6" id="KW-1133">Transmembrane helix</keyword>
<evidence type="ECO:0000256" key="3">
    <source>
        <dbReference type="ARBA" id="ARBA00022692"/>
    </source>
</evidence>
<evidence type="ECO:0000256" key="4">
    <source>
        <dbReference type="ARBA" id="ARBA00022989"/>
    </source>
</evidence>
<sequence length="199" mass="21224">MMEWASGLVVSAGLAGVFLLMVAENLFPPIPSEVIMPLAGFAAARGQLSLGSVIAAGIGGSLLGNAFWYEVARAFGAERMRRLADRYGRYVGLTRETLLRAEVALRRNGAAAVCLARMMPGIRTGISVPAGLIHLPRPVFYGFTALGTGIWTGGLAWAGYALEDRFYLIEDWAGPVGIGLMVLVFSVIALRILRARRAG</sequence>
<dbReference type="PANTHER" id="PTHR42709">
    <property type="entry name" value="ALKALINE PHOSPHATASE LIKE PROTEIN"/>
    <property type="match status" value="1"/>
</dbReference>
<keyword evidence="3 6" id="KW-0812">Transmembrane</keyword>
<evidence type="ECO:0000256" key="2">
    <source>
        <dbReference type="ARBA" id="ARBA00022475"/>
    </source>
</evidence>
<feature type="domain" description="VTT" evidence="7">
    <location>
        <begin position="30"/>
        <end position="160"/>
    </location>
</feature>
<gene>
    <name evidence="8" type="ORF">SAMN04487779_1004158</name>
</gene>
<reference evidence="8 9" key="1">
    <citation type="submission" date="2016-10" db="EMBL/GenBank/DDBJ databases">
        <authorList>
            <person name="de Groot N.N."/>
        </authorList>
    </citation>
    <scope>NUCLEOTIDE SEQUENCE [LARGE SCALE GENOMIC DNA]</scope>
    <source>
        <strain evidence="8 9">CPCC 100156</strain>
    </source>
</reference>
<comment type="subcellular location">
    <subcellularLocation>
        <location evidence="1">Cell membrane</location>
        <topology evidence="1">Multi-pass membrane protein</topology>
    </subcellularLocation>
</comment>
<evidence type="ECO:0000313" key="9">
    <source>
        <dbReference type="Proteomes" id="UP000198925"/>
    </source>
</evidence>
<evidence type="ECO:0000313" key="8">
    <source>
        <dbReference type="EMBL" id="SDD08716.1"/>
    </source>
</evidence>
<keyword evidence="2" id="KW-1003">Cell membrane</keyword>
<dbReference type="InterPro" id="IPR032816">
    <property type="entry name" value="VTT_dom"/>
</dbReference>
<organism evidence="8 9">
    <name type="scientific">Belnapia rosea</name>
    <dbReference type="NCBI Taxonomy" id="938405"/>
    <lineage>
        <taxon>Bacteria</taxon>
        <taxon>Pseudomonadati</taxon>
        <taxon>Pseudomonadota</taxon>
        <taxon>Alphaproteobacteria</taxon>
        <taxon>Acetobacterales</taxon>
        <taxon>Roseomonadaceae</taxon>
        <taxon>Belnapia</taxon>
    </lineage>
</organism>
<keyword evidence="9" id="KW-1185">Reference proteome</keyword>
<dbReference type="STRING" id="938405.SAMN02927895_04245"/>
<evidence type="ECO:0000256" key="1">
    <source>
        <dbReference type="ARBA" id="ARBA00004651"/>
    </source>
</evidence>
<dbReference type="GO" id="GO:0005886">
    <property type="term" value="C:plasma membrane"/>
    <property type="evidence" value="ECO:0007669"/>
    <property type="project" value="UniProtKB-SubCell"/>
</dbReference>
<feature type="transmembrane region" description="Helical" evidence="6">
    <location>
        <begin position="139"/>
        <end position="160"/>
    </location>
</feature>
<dbReference type="EMBL" id="FMZX01000004">
    <property type="protein sequence ID" value="SDD08716.1"/>
    <property type="molecule type" value="Genomic_DNA"/>
</dbReference>
<feature type="transmembrane region" description="Helical" evidence="6">
    <location>
        <begin position="47"/>
        <end position="72"/>
    </location>
</feature>